<dbReference type="PIRSF" id="PIRSF016184">
    <property type="entry name" value="PhzC_PhzF"/>
    <property type="match status" value="1"/>
</dbReference>
<protein>
    <submittedName>
        <fullName evidence="3">Phenazine biosynthesis protein PhzF</fullName>
    </submittedName>
</protein>
<comment type="similarity">
    <text evidence="1">Belongs to the PhzF family.</text>
</comment>
<proteinExistence type="inferred from homology"/>
<dbReference type="OrthoDB" id="9788221at2"/>
<dbReference type="Pfam" id="PF02567">
    <property type="entry name" value="PhzC-PhzF"/>
    <property type="match status" value="1"/>
</dbReference>
<feature type="active site" evidence="2">
    <location>
        <position position="46"/>
    </location>
</feature>
<dbReference type="InterPro" id="IPR003719">
    <property type="entry name" value="Phenazine_PhzF-like"/>
</dbReference>
<dbReference type="GO" id="GO:0016853">
    <property type="term" value="F:isomerase activity"/>
    <property type="evidence" value="ECO:0007669"/>
    <property type="project" value="TreeGrafter"/>
</dbReference>
<dbReference type="Proteomes" id="UP000239477">
    <property type="component" value="Chromosome"/>
</dbReference>
<sequence>MSVPFKQVDVFTSEPYRGNPVAVVLQGQGLTDEQMRRIANWTNLSETTFVLPPTQPGADYLVRIFTPQAELPFAGHPTLGTAHALLEAGMVAPRGGKLVQECAAGLIDLSVTDAAGGSPLIAFTLPEPSLAELGADLVDEMEAILGSAVMHDPAPKLVNVGPVWTIAQLPSAQAVLTLRPDFARMADFDRRNNAAGIVVYGAYGEGAEAAIEVRAFAPSLGANEDPVCGSGNGSVAAFIRDAGQVTQFGTDYLSTQGAVVGRSGRLSISFDASGAIRVGGQSVTCIDGRIAI</sequence>
<evidence type="ECO:0000313" key="4">
    <source>
        <dbReference type="Proteomes" id="UP000239477"/>
    </source>
</evidence>
<dbReference type="RefSeq" id="WP_105239137.1">
    <property type="nucleotide sequence ID" value="NZ_CP023270.1"/>
</dbReference>
<dbReference type="GO" id="GO:0005737">
    <property type="term" value="C:cytoplasm"/>
    <property type="evidence" value="ECO:0007669"/>
    <property type="project" value="TreeGrafter"/>
</dbReference>
<name>A0A2S0I8J0_9BURK</name>
<evidence type="ECO:0000256" key="2">
    <source>
        <dbReference type="PIRSR" id="PIRSR016184-1"/>
    </source>
</evidence>
<dbReference type="Gene3D" id="3.10.310.10">
    <property type="entry name" value="Diaminopimelate Epimerase, Chain A, domain 1"/>
    <property type="match status" value="2"/>
</dbReference>
<dbReference type="PANTHER" id="PTHR13774:SF32">
    <property type="entry name" value="ANTISENSE-ENHANCING SEQUENCE 1"/>
    <property type="match status" value="1"/>
</dbReference>
<evidence type="ECO:0000256" key="1">
    <source>
        <dbReference type="ARBA" id="ARBA00008270"/>
    </source>
</evidence>
<dbReference type="SUPFAM" id="SSF54506">
    <property type="entry name" value="Diaminopimelate epimerase-like"/>
    <property type="match status" value="1"/>
</dbReference>
<keyword evidence="4" id="KW-1185">Reference proteome</keyword>
<organism evidence="3 4">
    <name type="scientific">Achromobacter spanius</name>
    <dbReference type="NCBI Taxonomy" id="217203"/>
    <lineage>
        <taxon>Bacteria</taxon>
        <taxon>Pseudomonadati</taxon>
        <taxon>Pseudomonadota</taxon>
        <taxon>Betaproteobacteria</taxon>
        <taxon>Burkholderiales</taxon>
        <taxon>Alcaligenaceae</taxon>
        <taxon>Achromobacter</taxon>
    </lineage>
</organism>
<dbReference type="AlphaFoldDB" id="A0A2S0I8J0"/>
<gene>
    <name evidence="3" type="ORF">CLM73_15160</name>
</gene>
<dbReference type="EMBL" id="CP023270">
    <property type="protein sequence ID" value="AVJ28341.1"/>
    <property type="molecule type" value="Genomic_DNA"/>
</dbReference>
<evidence type="ECO:0000313" key="3">
    <source>
        <dbReference type="EMBL" id="AVJ28341.1"/>
    </source>
</evidence>
<reference evidence="3 4" key="1">
    <citation type="submission" date="2017-09" db="EMBL/GenBank/DDBJ databases">
        <title>Genomic, metabolic, and phenotypic characteristics of bacterial isolates from the natural microbiome of the model nematode Caenorhabditis elegans.</title>
        <authorList>
            <person name="Zimmermann J."/>
            <person name="Obeng N."/>
            <person name="Yang W."/>
            <person name="Obeng O."/>
            <person name="Kissoyan K."/>
            <person name="Pees B."/>
            <person name="Dirksen P."/>
            <person name="Hoppner M."/>
            <person name="Franke A."/>
            <person name="Rosenstiel P."/>
            <person name="Leippe M."/>
            <person name="Dierking K."/>
            <person name="Kaleta C."/>
            <person name="Schulenburg H."/>
        </authorList>
    </citation>
    <scope>NUCLEOTIDE SEQUENCE [LARGE SCALE GENOMIC DNA]</scope>
    <source>
        <strain evidence="3 4">MYb73</strain>
    </source>
</reference>
<dbReference type="PANTHER" id="PTHR13774">
    <property type="entry name" value="PHENAZINE BIOSYNTHESIS PROTEIN"/>
    <property type="match status" value="1"/>
</dbReference>
<dbReference type="NCBIfam" id="TIGR00654">
    <property type="entry name" value="PhzF_family"/>
    <property type="match status" value="1"/>
</dbReference>
<accession>A0A2S0I8J0</accession>